<organism evidence="1">
    <name type="scientific">Capitella teleta</name>
    <name type="common">Polychaete worm</name>
    <dbReference type="NCBI Taxonomy" id="283909"/>
    <lineage>
        <taxon>Eukaryota</taxon>
        <taxon>Metazoa</taxon>
        <taxon>Spiralia</taxon>
        <taxon>Lophotrochozoa</taxon>
        <taxon>Annelida</taxon>
        <taxon>Polychaeta</taxon>
        <taxon>Sedentaria</taxon>
        <taxon>Scolecida</taxon>
        <taxon>Capitellidae</taxon>
        <taxon>Capitella</taxon>
    </lineage>
</organism>
<name>R7U615_CAPTE</name>
<reference evidence="3" key="1">
    <citation type="submission" date="2012-12" db="EMBL/GenBank/DDBJ databases">
        <authorList>
            <person name="Hellsten U."/>
            <person name="Grimwood J."/>
            <person name="Chapman J.A."/>
            <person name="Shapiro H."/>
            <person name="Aerts A."/>
            <person name="Otillar R.P."/>
            <person name="Terry A.Y."/>
            <person name="Boore J.L."/>
            <person name="Simakov O."/>
            <person name="Marletaz F."/>
            <person name="Cho S.-J."/>
            <person name="Edsinger-Gonzales E."/>
            <person name="Havlak P."/>
            <person name="Kuo D.-H."/>
            <person name="Larsson T."/>
            <person name="Lv J."/>
            <person name="Arendt D."/>
            <person name="Savage R."/>
            <person name="Osoegawa K."/>
            <person name="de Jong P."/>
            <person name="Lindberg D.R."/>
            <person name="Seaver E.C."/>
            <person name="Weisblat D.A."/>
            <person name="Putnam N.H."/>
            <person name="Grigoriev I.V."/>
            <person name="Rokhsar D.S."/>
        </authorList>
    </citation>
    <scope>NUCLEOTIDE SEQUENCE</scope>
    <source>
        <strain evidence="3">I ESC-2004</strain>
    </source>
</reference>
<protein>
    <submittedName>
        <fullName evidence="1 2">Uncharacterized protein</fullName>
    </submittedName>
</protein>
<evidence type="ECO:0000313" key="2">
    <source>
        <dbReference type="EnsemblMetazoa" id="CapteP215470"/>
    </source>
</evidence>
<sequence>MEGICDVLEESQLFDMGSLKTAVPLISTWREDASELETSTLRTDIIEDITHEPDLVLSSFLKMLPINNNNATDTNNVMDISAISAAISSDSDSDHNSVADVIGTLDKPLDIEATKSQKMSNKLVQRTARGHKKTAKLKFKWYKSFETEESEVELIGSWTEDPIPLKRSVLDPVVYESDELEVICGVLPESKLCIAPDHELTLEQILIQHYTFEVHLYLDGLSM</sequence>
<reference evidence="1 3" key="2">
    <citation type="journal article" date="2013" name="Nature">
        <title>Insights into bilaterian evolution from three spiralian genomes.</title>
        <authorList>
            <person name="Simakov O."/>
            <person name="Marletaz F."/>
            <person name="Cho S.J."/>
            <person name="Edsinger-Gonzales E."/>
            <person name="Havlak P."/>
            <person name="Hellsten U."/>
            <person name="Kuo D.H."/>
            <person name="Larsson T."/>
            <person name="Lv J."/>
            <person name="Arendt D."/>
            <person name="Savage R."/>
            <person name="Osoegawa K."/>
            <person name="de Jong P."/>
            <person name="Grimwood J."/>
            <person name="Chapman J.A."/>
            <person name="Shapiro H."/>
            <person name="Aerts A."/>
            <person name="Otillar R.P."/>
            <person name="Terry A.Y."/>
            <person name="Boore J.L."/>
            <person name="Grigoriev I.V."/>
            <person name="Lindberg D.R."/>
            <person name="Seaver E.C."/>
            <person name="Weisblat D.A."/>
            <person name="Putnam N.H."/>
            <person name="Rokhsar D.S."/>
        </authorList>
    </citation>
    <scope>NUCLEOTIDE SEQUENCE</scope>
    <source>
        <strain evidence="1 3">I ESC-2004</strain>
    </source>
</reference>
<accession>R7U615</accession>
<dbReference type="EMBL" id="AMQN01001969">
    <property type="status" value="NOT_ANNOTATED_CDS"/>
    <property type="molecule type" value="Genomic_DNA"/>
</dbReference>
<gene>
    <name evidence="1" type="ORF">CAPTEDRAFT_215470</name>
</gene>
<evidence type="ECO:0000313" key="3">
    <source>
        <dbReference type="Proteomes" id="UP000014760"/>
    </source>
</evidence>
<dbReference type="EMBL" id="KB307198">
    <property type="protein sequence ID" value="ELT99136.1"/>
    <property type="molecule type" value="Genomic_DNA"/>
</dbReference>
<reference evidence="2" key="3">
    <citation type="submission" date="2015-06" db="UniProtKB">
        <authorList>
            <consortium name="EnsemblMetazoa"/>
        </authorList>
    </citation>
    <scope>IDENTIFICATION</scope>
</reference>
<evidence type="ECO:0000313" key="1">
    <source>
        <dbReference type="EMBL" id="ELT99136.1"/>
    </source>
</evidence>
<dbReference type="EnsemblMetazoa" id="CapteT215470">
    <property type="protein sequence ID" value="CapteP215470"/>
    <property type="gene ID" value="CapteG215470"/>
</dbReference>
<dbReference type="AlphaFoldDB" id="R7U615"/>
<dbReference type="HOGENOM" id="CLU_1241163_0_0_1"/>
<keyword evidence="3" id="KW-1185">Reference proteome</keyword>
<dbReference type="Proteomes" id="UP000014760">
    <property type="component" value="Unassembled WGS sequence"/>
</dbReference>
<proteinExistence type="predicted"/>